<protein>
    <recommendedName>
        <fullName evidence="7">Reverse transcriptase RNase H-like domain-containing protein</fullName>
    </recommendedName>
</protein>
<dbReference type="InterPro" id="IPR041373">
    <property type="entry name" value="RT_RNaseH"/>
</dbReference>
<organism evidence="8 9">
    <name type="scientific">Dryococelus australis</name>
    <dbReference type="NCBI Taxonomy" id="614101"/>
    <lineage>
        <taxon>Eukaryota</taxon>
        <taxon>Metazoa</taxon>
        <taxon>Ecdysozoa</taxon>
        <taxon>Arthropoda</taxon>
        <taxon>Hexapoda</taxon>
        <taxon>Insecta</taxon>
        <taxon>Pterygota</taxon>
        <taxon>Neoptera</taxon>
        <taxon>Polyneoptera</taxon>
        <taxon>Phasmatodea</taxon>
        <taxon>Verophasmatodea</taxon>
        <taxon>Anareolatae</taxon>
        <taxon>Phasmatidae</taxon>
        <taxon>Eurycanthinae</taxon>
        <taxon>Dryococelus</taxon>
    </lineage>
</organism>
<dbReference type="Gene3D" id="3.30.70.270">
    <property type="match status" value="1"/>
</dbReference>
<keyword evidence="1" id="KW-0808">Transferase</keyword>
<dbReference type="SUPFAM" id="SSF56672">
    <property type="entry name" value="DNA/RNA polymerases"/>
    <property type="match status" value="1"/>
</dbReference>
<accession>A0ABQ9IA08</accession>
<dbReference type="Pfam" id="PF17917">
    <property type="entry name" value="RT_RNaseH"/>
    <property type="match status" value="1"/>
</dbReference>
<gene>
    <name evidence="8" type="ORF">PR048_005749</name>
</gene>
<dbReference type="EMBL" id="JARBHB010000002">
    <property type="protein sequence ID" value="KAJ8893166.1"/>
    <property type="molecule type" value="Genomic_DNA"/>
</dbReference>
<comment type="caution">
    <text evidence="8">The sequence shown here is derived from an EMBL/GenBank/DDBJ whole genome shotgun (WGS) entry which is preliminary data.</text>
</comment>
<dbReference type="InterPro" id="IPR043502">
    <property type="entry name" value="DNA/RNA_pol_sf"/>
</dbReference>
<keyword evidence="3" id="KW-0540">Nuclease</keyword>
<keyword evidence="2" id="KW-0548">Nucleotidyltransferase</keyword>
<evidence type="ECO:0000313" key="9">
    <source>
        <dbReference type="Proteomes" id="UP001159363"/>
    </source>
</evidence>
<keyword evidence="6" id="KW-0695">RNA-directed DNA polymerase</keyword>
<reference evidence="8 9" key="1">
    <citation type="submission" date="2023-02" db="EMBL/GenBank/DDBJ databases">
        <title>LHISI_Scaffold_Assembly.</title>
        <authorList>
            <person name="Stuart O.P."/>
            <person name="Cleave R."/>
            <person name="Magrath M.J.L."/>
            <person name="Mikheyev A.S."/>
        </authorList>
    </citation>
    <scope>NUCLEOTIDE SEQUENCE [LARGE SCALE GENOMIC DNA]</scope>
    <source>
        <strain evidence="8">Daus_M_001</strain>
        <tissue evidence="8">Leg muscle</tissue>
    </source>
</reference>
<evidence type="ECO:0000256" key="6">
    <source>
        <dbReference type="ARBA" id="ARBA00022918"/>
    </source>
</evidence>
<evidence type="ECO:0000256" key="4">
    <source>
        <dbReference type="ARBA" id="ARBA00022759"/>
    </source>
</evidence>
<dbReference type="InterPro" id="IPR043128">
    <property type="entry name" value="Rev_trsase/Diguanyl_cyclase"/>
</dbReference>
<keyword evidence="4" id="KW-0255">Endonuclease</keyword>
<sequence length="137" mass="15578">MLLVDPAYIAPTINFPVPKNVKGVMCFLEMLRYLSKIFPVYTAICVPVNNLNRKHVGFSGASSSKEVVRLCNMPFCTRSIAIGYNCELKPTEYASKTLSQVEKVYNVYEKEAFTYVFGVERIVAYLQHSEFDLMVDN</sequence>
<name>A0ABQ9IA08_9NEOP</name>
<evidence type="ECO:0000256" key="1">
    <source>
        <dbReference type="ARBA" id="ARBA00022679"/>
    </source>
</evidence>
<evidence type="ECO:0000313" key="8">
    <source>
        <dbReference type="EMBL" id="KAJ8893166.1"/>
    </source>
</evidence>
<evidence type="ECO:0000256" key="3">
    <source>
        <dbReference type="ARBA" id="ARBA00022722"/>
    </source>
</evidence>
<evidence type="ECO:0000256" key="5">
    <source>
        <dbReference type="ARBA" id="ARBA00022801"/>
    </source>
</evidence>
<evidence type="ECO:0000256" key="2">
    <source>
        <dbReference type="ARBA" id="ARBA00022695"/>
    </source>
</evidence>
<evidence type="ECO:0000259" key="7">
    <source>
        <dbReference type="Pfam" id="PF17917"/>
    </source>
</evidence>
<dbReference type="Proteomes" id="UP001159363">
    <property type="component" value="Chromosome 2"/>
</dbReference>
<keyword evidence="5" id="KW-0378">Hydrolase</keyword>
<feature type="domain" description="Reverse transcriptase RNase H-like" evidence="7">
    <location>
        <begin position="88"/>
        <end position="136"/>
    </location>
</feature>
<proteinExistence type="predicted"/>
<keyword evidence="9" id="KW-1185">Reference proteome</keyword>